<name>A0A383WBY1_TETOB</name>
<protein>
    <submittedName>
        <fullName evidence="2">Uncharacterized protein</fullName>
    </submittedName>
</protein>
<accession>A0A383WBY1</accession>
<organism evidence="2 3">
    <name type="scientific">Tetradesmus obliquus</name>
    <name type="common">Green alga</name>
    <name type="synonym">Acutodesmus obliquus</name>
    <dbReference type="NCBI Taxonomy" id="3088"/>
    <lineage>
        <taxon>Eukaryota</taxon>
        <taxon>Viridiplantae</taxon>
        <taxon>Chlorophyta</taxon>
        <taxon>core chlorophytes</taxon>
        <taxon>Chlorophyceae</taxon>
        <taxon>CS clade</taxon>
        <taxon>Sphaeropleales</taxon>
        <taxon>Scenedesmaceae</taxon>
        <taxon>Tetradesmus</taxon>
    </lineage>
</organism>
<evidence type="ECO:0000256" key="1">
    <source>
        <dbReference type="SAM" id="MobiDB-lite"/>
    </source>
</evidence>
<proteinExistence type="predicted"/>
<feature type="region of interest" description="Disordered" evidence="1">
    <location>
        <begin position="307"/>
        <end position="327"/>
    </location>
</feature>
<keyword evidence="3" id="KW-1185">Reference proteome</keyword>
<evidence type="ECO:0000313" key="2">
    <source>
        <dbReference type="EMBL" id="SZX75147.1"/>
    </source>
</evidence>
<feature type="compositionally biased region" description="Low complexity" evidence="1">
    <location>
        <begin position="307"/>
        <end position="318"/>
    </location>
</feature>
<evidence type="ECO:0000313" key="3">
    <source>
        <dbReference type="Proteomes" id="UP000256970"/>
    </source>
</evidence>
<sequence>MPAATLTRLVCCLEFGLPQHLAALCGLTALRSLHVLDLECDGAELKGLLHCCSSVLRPMSALQQLTALKLDAVLPQQLAHMHPPQLRRREVIICRDPGDDLEEQQQQQLREAVQAPTQQMQLGHLTSLTYLECSGSTLLPSDELPTSLLAVKLSYDCEEHSCRGAACSMQPLLKLSLLEQLEMAFEDQLPAVEELRRLASLQHLRELSCTDICAGAKLAAAIDQAWGVLPLTCLEVTGSTCGGVTPCTVMSAAALHELSVMTLLESFTLSINKHLGQQGKAFILFEATFAQLAPVLTADLATAEQAGEWVQQQEQQVETSGDGPPGAAGISSVSNVVFRGKTVFRNNTWGALYVASPVTVSFLGALDVIGNTKGPGNEEDNKRRKLQGPITAAAAAAAAAVRAAAMPATIARPAAVAGPVYGAGLIASGGAHLVFAGATTFRGNIGYGGCGINLEGATATSLPGSYVQFIANGANNDTDGYGSGIRAVASSAVVFGGRVLLADNWVDSGAGGAAFLQSSSLVFNDTATIRNNRVRVGATLVHCLRKLARQLPAWQRLRDMACSSSSGSSNSNSSSSKIMLNEWGGGGAIYAEDASNVTHKGPALYADNSANNTAGGAVAMYGRFIGAECPALAAARSRFAASKFVTFQANAADTGGALYLSFAEALFAGGAQFVANAARDGTSAAAGGAVYSSTGTILKVRGAASFLDYTSSTGGAVQLASTAANCNWKPAATLEFTPDSSSCWMGNTAAQATAGAALQLDGSSIVNFTLPGQHNFGSNWAGAAGQQLESDIRVMRPQGVFYCGARARGVGRYSIAGNVCAVSCTGRSCPCPTGQVFSASKCSCQKQQ</sequence>
<dbReference type="Proteomes" id="UP000256970">
    <property type="component" value="Unassembled WGS sequence"/>
</dbReference>
<dbReference type="AlphaFoldDB" id="A0A383WBY1"/>
<gene>
    <name evidence="2" type="ORF">BQ4739_LOCUS15452</name>
</gene>
<reference evidence="2 3" key="1">
    <citation type="submission" date="2016-10" db="EMBL/GenBank/DDBJ databases">
        <authorList>
            <person name="Cai Z."/>
        </authorList>
    </citation>
    <scope>NUCLEOTIDE SEQUENCE [LARGE SCALE GENOMIC DNA]</scope>
</reference>
<dbReference type="EMBL" id="FNXT01001225">
    <property type="protein sequence ID" value="SZX75147.1"/>
    <property type="molecule type" value="Genomic_DNA"/>
</dbReference>